<dbReference type="EMBL" id="RPFL01000127">
    <property type="protein sequence ID" value="RPD82958.1"/>
    <property type="molecule type" value="Genomic_DNA"/>
</dbReference>
<proteinExistence type="predicted"/>
<organism evidence="1 2">
    <name type="scientific">Neisseria weixii</name>
    <dbReference type="NCBI Taxonomy" id="1853276"/>
    <lineage>
        <taxon>Bacteria</taxon>
        <taxon>Pseudomonadati</taxon>
        <taxon>Pseudomonadota</taxon>
        <taxon>Betaproteobacteria</taxon>
        <taxon>Neisseriales</taxon>
        <taxon>Neisseriaceae</taxon>
        <taxon>Neisseria</taxon>
    </lineage>
</organism>
<dbReference type="Proteomes" id="UP000272412">
    <property type="component" value="Unassembled WGS sequence"/>
</dbReference>
<name>A0A3N4MID2_9NEIS</name>
<comment type="caution">
    <text evidence="1">The sequence shown here is derived from an EMBL/GenBank/DDBJ whole genome shotgun (WGS) entry which is preliminary data.</text>
</comment>
<dbReference type="AlphaFoldDB" id="A0A3N4MID2"/>
<evidence type="ECO:0000313" key="1">
    <source>
        <dbReference type="EMBL" id="RPD82958.1"/>
    </source>
</evidence>
<gene>
    <name evidence="1" type="ORF">EGK74_14050</name>
</gene>
<reference evidence="1 2" key="1">
    <citation type="submission" date="2018-11" db="EMBL/GenBank/DDBJ databases">
        <title>Neisseria weixii sp. nov. isolated from the rectal contents of plateau pika (Ochotona cruzoniae).</title>
        <authorList>
            <person name="Zhang G."/>
        </authorList>
    </citation>
    <scope>NUCLEOTIDE SEQUENCE [LARGE SCALE GENOMIC DNA]</scope>
    <source>
        <strain evidence="1 2">10009</strain>
    </source>
</reference>
<protein>
    <submittedName>
        <fullName evidence="1">Uncharacterized protein</fullName>
    </submittedName>
</protein>
<keyword evidence="2" id="KW-1185">Reference proteome</keyword>
<sequence>MILSGDGVGFGLTGSVEGGIVRSSLLTAVAKRTDNYSTVDLIFRWILKKELTSGFSGVIIRFLLFNKQITDKCECGKPHTATKTDKM</sequence>
<evidence type="ECO:0000313" key="2">
    <source>
        <dbReference type="Proteomes" id="UP000272412"/>
    </source>
</evidence>
<accession>A0A3N4MID2</accession>